<dbReference type="Proteomes" id="UP000000862">
    <property type="component" value="Segment"/>
</dbReference>
<protein>
    <submittedName>
        <fullName evidence="1">Uncharacterized protein</fullName>
    </submittedName>
</protein>
<gene>
    <name evidence="1" type="primary">a023R</name>
</gene>
<name>Q89358_PBCV1</name>
<proteinExistence type="predicted"/>
<organism evidence="1 2">
    <name type="scientific">Paramecium bursaria Chlorella virus 1</name>
    <name type="common">PBCV-1</name>
    <dbReference type="NCBI Taxonomy" id="10506"/>
    <lineage>
        <taxon>Viruses</taxon>
        <taxon>Varidnaviria</taxon>
        <taxon>Bamfordvirae</taxon>
        <taxon>Nucleocytoviricota</taxon>
        <taxon>Megaviricetes</taxon>
        <taxon>Algavirales</taxon>
        <taxon>Phycodnaviridae</taxon>
        <taxon>Chlorovirus</taxon>
        <taxon>Chlorovirus vanettense</taxon>
    </lineage>
</organism>
<reference evidence="1 2" key="5">
    <citation type="journal article" date="1997" name="Virology">
        <title>Analysis of 74 kb of DNA located at the right end of the 330-kb chlorella virus PBCV-1 genome.</title>
        <authorList>
            <person name="Li Y."/>
            <person name="Lu Z."/>
            <person name="Sun L."/>
            <person name="Ropp S."/>
            <person name="Kutish G.F."/>
            <person name="Rock D.L."/>
            <person name="Van Etten J.L."/>
        </authorList>
    </citation>
    <scope>NUCLEOTIDE SEQUENCE [LARGE SCALE GENOMIC DNA]</scope>
</reference>
<organismHost>
    <name type="scientific">Chlorella</name>
    <dbReference type="NCBI Taxonomy" id="3071"/>
</organismHost>
<accession>Q89358</accession>
<dbReference type="PIR" id="T17513">
    <property type="entry name" value="T17513"/>
</dbReference>
<reference evidence="1 2" key="4">
    <citation type="journal article" date="1996" name="Virology">
        <title>Analysis of 76 kb of the chlorella virus PBCV-1 330-kb genome: map positions 182 to 258.</title>
        <authorList>
            <person name="Kutish G.F."/>
            <person name="Li Y."/>
            <person name="Lu Z."/>
            <person name="Furuta M."/>
            <person name="Rock D.L."/>
            <person name="Van Etten J.L."/>
        </authorList>
    </citation>
    <scope>NUCLEOTIDE SEQUENCE [LARGE SCALE GENOMIC DNA]</scope>
</reference>
<dbReference type="GeneID" id="917982"/>
<reference evidence="1 2" key="8">
    <citation type="journal article" date="2010" name="J. Virol.">
        <title>Microarray analysis of Paramecium bursaria chlorella virus 1 transcription.</title>
        <authorList>
            <person name="Yanai-Balser G.M."/>
            <person name="Duncan G.A."/>
            <person name="Eudy J.D."/>
            <person name="Wang D."/>
            <person name="Li X."/>
            <person name="Agarkova I.V."/>
            <person name="Dunigan D.D."/>
            <person name="Van Etten J.L."/>
        </authorList>
    </citation>
    <scope>NUCLEOTIDE SEQUENCE [LARGE SCALE GENOMIC DNA]</scope>
</reference>
<reference evidence="1 2" key="1">
    <citation type="journal article" date="1995" name="Virology">
        <title>Analysis of 45 kb of DNA located at the left end of the chlorella virus PBCV-1 genome.</title>
        <authorList>
            <person name="Lu Z."/>
            <person name="Li Y."/>
            <person name="Zhang Y."/>
            <person name="Kutish G.F."/>
            <person name="Rock D.L."/>
            <person name="Van Etten J.L."/>
        </authorList>
    </citation>
    <scope>NUCLEOTIDE SEQUENCE [LARGE SCALE GENOMIC DNA]</scope>
</reference>
<evidence type="ECO:0000313" key="2">
    <source>
        <dbReference type="Proteomes" id="UP000000862"/>
    </source>
</evidence>
<keyword evidence="2" id="KW-1185">Reference proteome</keyword>
<reference evidence="1 2" key="2">
    <citation type="journal article" date="1995" name="Virology">
        <title>Analysis of 43 kb of the Chlorella virus PBCV-1 330-kb genome: map positions 45 to 88.</title>
        <authorList>
            <person name="Li Y."/>
            <person name="Lu Z."/>
            <person name="Burbank D.E."/>
            <person name="Kutish G.F."/>
            <person name="Rock D.L."/>
            <person name="Van Etten J.L."/>
        </authorList>
    </citation>
    <scope>NUCLEOTIDE SEQUENCE [LARGE SCALE GENOMIC DNA]</scope>
</reference>
<reference evidence="1 2" key="7">
    <citation type="journal article" date="2000" name="Virology">
        <title>Characterization of a beta-1,3-glucanase encoded by chlorella virus PBCV-1.</title>
        <authorList>
            <person name="Sun L."/>
            <person name="Gurnon J.R."/>
            <person name="Adams B.J."/>
            <person name="Graves M.V."/>
            <person name="Van Etten J.L."/>
        </authorList>
    </citation>
    <scope>NUCLEOTIDE SEQUENCE [LARGE SCALE GENOMIC DNA]</scope>
</reference>
<dbReference type="EMBL" id="JF411744">
    <property type="protein sequence ID" value="AAC96391.1"/>
    <property type="molecule type" value="Genomic_DNA"/>
</dbReference>
<dbReference type="RefSeq" id="NP_048371.1">
    <property type="nucleotide sequence ID" value="NC_000852.5"/>
</dbReference>
<evidence type="ECO:0000313" key="1">
    <source>
        <dbReference type="EMBL" id="AAC96391.1"/>
    </source>
</evidence>
<reference evidence="1 2" key="6">
    <citation type="journal article" date="1999" name="Virology">
        <title>Chlorella virus PBCV-1 encodes a functional homospermidine synthase.</title>
        <authorList>
            <person name="Kaiser A."/>
            <person name="Vollmert M."/>
            <person name="Tholl D."/>
            <person name="Graves M.V."/>
            <person name="Gurnon J.R."/>
            <person name="Xing W."/>
            <person name="Lisec A.D."/>
            <person name="Nickerson K.W."/>
            <person name="Van Etten J.L."/>
        </authorList>
    </citation>
    <scope>NUCLEOTIDE SEQUENCE [LARGE SCALE GENOMIC DNA]</scope>
</reference>
<reference evidence="1 2" key="3">
    <citation type="journal article" date="1996" name="Virology">
        <title>Analysis of 94 kb of the chlorella virus PBCV-1 330-kb genome: map positions 88 to 182.</title>
        <authorList>
            <person name="Lu Z."/>
            <person name="Li Y."/>
            <person name="Que Q."/>
            <person name="Kutish G.F."/>
            <person name="Rock D.L."/>
            <person name="Van Etten J.L."/>
        </authorList>
    </citation>
    <scope>NUCLEOTIDE SEQUENCE [LARGE SCALE GENOMIC DNA]</scope>
</reference>
<sequence>MVAMILFDTTSVPIERVTMFETFNTLALTSPVIVLMFATVKIPTLDVMVGMFAVSNVAVLAVRTLPIKLPTIIF</sequence>
<dbReference type="KEGG" id="vg:917982"/>